<organism evidence="2 3">
    <name type="scientific">Aromatoleum anaerobium</name>
    <dbReference type="NCBI Taxonomy" id="182180"/>
    <lineage>
        <taxon>Bacteria</taxon>
        <taxon>Pseudomonadati</taxon>
        <taxon>Pseudomonadota</taxon>
        <taxon>Betaproteobacteria</taxon>
        <taxon>Rhodocyclales</taxon>
        <taxon>Rhodocyclaceae</taxon>
        <taxon>Aromatoleum</taxon>
    </lineage>
</organism>
<evidence type="ECO:0000313" key="2">
    <source>
        <dbReference type="EMBL" id="NMG26609.1"/>
    </source>
</evidence>
<reference evidence="2" key="1">
    <citation type="submission" date="2019-12" db="EMBL/GenBank/DDBJ databases">
        <title>Comparative genomics gives insights into the taxonomy of the Azoarcus-Aromatoleum group and reveals separate origins of nif in the plant-associated Azoarcus and non-plant-associated Aromatoleum sub-groups.</title>
        <authorList>
            <person name="Lafos M."/>
            <person name="Maluk M."/>
            <person name="Batista M."/>
            <person name="Junghare M."/>
            <person name="Carmona M."/>
            <person name="Faoro H."/>
            <person name="Cruz L.M."/>
            <person name="Battistoni F."/>
            <person name="De Souza E."/>
            <person name="Pedrosa F."/>
            <person name="Chen W.-M."/>
            <person name="Poole P.S."/>
            <person name="Dixon R.A."/>
            <person name="James E.K."/>
        </authorList>
    </citation>
    <scope>NUCLEOTIDE SEQUENCE</scope>
    <source>
        <strain evidence="2">LuFRes1</strain>
    </source>
</reference>
<feature type="compositionally biased region" description="Basic and acidic residues" evidence="1">
    <location>
        <begin position="121"/>
        <end position="139"/>
    </location>
</feature>
<sequence>MTDAIPQDAPQETIAAQPDNQIAAQQEPQPEERQLSPREQAMEALAASRREQISEETGIAPEPTPDPAPQDLPQVVDQIAAQTAPDVIAGDFDKVRVRAKIDGEEVEVPLDQVLRQYQKHSTADRRLAEATRLLREAEARATAAPTPQEPPAPQAQAPNTKEFLDALFQGDETTAAQAFEQIIQGRQQHTPIPDATVIAQQVRQQIEVESALSSFATDFADVVADPYLANMADRELETRLQQGEAFTDALRASGETVRGWLQSKTGAVQATPASTTRNERLDRKADLDTVRVANVTAVSPTQQPRSEEQIRADALAALIKARPGMAG</sequence>
<dbReference type="Proteomes" id="UP000615989">
    <property type="component" value="Unassembled WGS sequence"/>
</dbReference>
<dbReference type="RefSeq" id="WP_169119927.1">
    <property type="nucleotide sequence ID" value="NZ_WTVG02000039.1"/>
</dbReference>
<dbReference type="EMBL" id="WTVG01000080">
    <property type="protein sequence ID" value="NMG26609.1"/>
    <property type="molecule type" value="Genomic_DNA"/>
</dbReference>
<feature type="region of interest" description="Disordered" evidence="1">
    <location>
        <begin position="119"/>
        <end position="163"/>
    </location>
</feature>
<comment type="caution">
    <text evidence="2">The sequence shown here is derived from an EMBL/GenBank/DDBJ whole genome shotgun (WGS) entry which is preliminary data.</text>
</comment>
<evidence type="ECO:0000256" key="1">
    <source>
        <dbReference type="SAM" id="MobiDB-lite"/>
    </source>
</evidence>
<protein>
    <submittedName>
        <fullName evidence="2">Uncharacterized protein</fullName>
    </submittedName>
</protein>
<proteinExistence type="predicted"/>
<name>A0ABX1PPT2_9RHOO</name>
<evidence type="ECO:0000313" key="3">
    <source>
        <dbReference type="Proteomes" id="UP000615989"/>
    </source>
</evidence>
<accession>A0ABX1PPT2</accession>
<keyword evidence="3" id="KW-1185">Reference proteome</keyword>
<feature type="region of interest" description="Disordered" evidence="1">
    <location>
        <begin position="1"/>
        <end position="75"/>
    </location>
</feature>
<gene>
    <name evidence="2" type="ORF">GO606_18220</name>
</gene>